<dbReference type="Proteomes" id="UP000448908">
    <property type="component" value="Unassembled WGS sequence"/>
</dbReference>
<evidence type="ECO:0000313" key="2">
    <source>
        <dbReference type="Proteomes" id="UP000448908"/>
    </source>
</evidence>
<dbReference type="AlphaFoldDB" id="A0AA43W676"/>
<dbReference type="EMBL" id="WNDA01000023">
    <property type="protein sequence ID" value="MTU70166.1"/>
    <property type="molecule type" value="Genomic_DNA"/>
</dbReference>
<gene>
    <name evidence="1" type="ORF">GMD92_14105</name>
</gene>
<comment type="caution">
    <text evidence="1">The sequence shown here is derived from an EMBL/GenBank/DDBJ whole genome shotgun (WGS) entry which is preliminary data.</text>
</comment>
<sequence length="170" mass="19388">MLYKLLEDIRHLLETKDSQTAAEREILDRILLALPHTRRNRDAELLAPSEVLVRICPDTGHPVLVCHDGRGQCSCLHNETVEEDAVDVKLWLSSLGKECNGNRKLLETVVDLAYNAGAENLWEGRDSRAVNADIIRWAEEFETEHADTDWNAEDYLLAVDGFYKERISNM</sequence>
<reference evidence="1 2" key="1">
    <citation type="journal article" date="2019" name="Nat. Med.">
        <title>A library of human gut bacterial isolates paired with longitudinal multiomics data enables mechanistic microbiome research.</title>
        <authorList>
            <person name="Poyet M."/>
            <person name="Groussin M."/>
            <person name="Gibbons S.M."/>
            <person name="Avila-Pacheco J."/>
            <person name="Jiang X."/>
            <person name="Kearney S.M."/>
            <person name="Perrotta A.R."/>
            <person name="Berdy B."/>
            <person name="Zhao S."/>
            <person name="Lieberman T.D."/>
            <person name="Swanson P.K."/>
            <person name="Smith M."/>
            <person name="Roesemann S."/>
            <person name="Alexander J.E."/>
            <person name="Rich S.A."/>
            <person name="Livny J."/>
            <person name="Vlamakis H."/>
            <person name="Clish C."/>
            <person name="Bullock K."/>
            <person name="Deik A."/>
            <person name="Scott J."/>
            <person name="Pierce K.A."/>
            <person name="Xavier R.J."/>
            <person name="Alm E.J."/>
        </authorList>
    </citation>
    <scope>NUCLEOTIDE SEQUENCE [LARGE SCALE GENOMIC DNA]</scope>
    <source>
        <strain evidence="1 2">BIOML-A16</strain>
    </source>
</reference>
<protein>
    <submittedName>
        <fullName evidence="1">Uncharacterized protein</fullName>
    </submittedName>
</protein>
<evidence type="ECO:0000313" key="1">
    <source>
        <dbReference type="EMBL" id="MTU70166.1"/>
    </source>
</evidence>
<accession>A0AA43W676</accession>
<name>A0AA43W676_9BACT</name>
<organism evidence="1 2">
    <name type="scientific">Parabacteroides merdae</name>
    <dbReference type="NCBI Taxonomy" id="46503"/>
    <lineage>
        <taxon>Bacteria</taxon>
        <taxon>Pseudomonadati</taxon>
        <taxon>Bacteroidota</taxon>
        <taxon>Bacteroidia</taxon>
        <taxon>Bacteroidales</taxon>
        <taxon>Tannerellaceae</taxon>
        <taxon>Parabacteroides</taxon>
    </lineage>
</organism>
<proteinExistence type="predicted"/>
<dbReference type="RefSeq" id="WP_155152423.1">
    <property type="nucleotide sequence ID" value="NZ_WNCS01000020.1"/>
</dbReference>